<keyword evidence="1" id="KW-0812">Transmembrane</keyword>
<feature type="transmembrane region" description="Helical" evidence="1">
    <location>
        <begin position="6"/>
        <end position="27"/>
    </location>
</feature>
<comment type="caution">
    <text evidence="2">The sequence shown here is derived from an EMBL/GenBank/DDBJ whole genome shotgun (WGS) entry which is preliminary data.</text>
</comment>
<proteinExistence type="predicted"/>
<protein>
    <submittedName>
        <fullName evidence="2">Uncharacterized protein</fullName>
    </submittedName>
</protein>
<accession>A0A840IEI6</accession>
<keyword evidence="1" id="KW-1133">Transmembrane helix</keyword>
<keyword evidence="1" id="KW-0472">Membrane</keyword>
<name>A0A840IEI6_9ACTN</name>
<sequence length="48" mass="5075">MTVVILLLSGYVGYGAVVFAVACSAAINLRLPRERATEPAARTGQPRD</sequence>
<gene>
    <name evidence="2" type="ORF">BDZ31_002070</name>
</gene>
<keyword evidence="3" id="KW-1185">Reference proteome</keyword>
<organism evidence="2 3">
    <name type="scientific">Conexibacter arvalis</name>
    <dbReference type="NCBI Taxonomy" id="912552"/>
    <lineage>
        <taxon>Bacteria</taxon>
        <taxon>Bacillati</taxon>
        <taxon>Actinomycetota</taxon>
        <taxon>Thermoleophilia</taxon>
        <taxon>Solirubrobacterales</taxon>
        <taxon>Conexibacteraceae</taxon>
        <taxon>Conexibacter</taxon>
    </lineage>
</organism>
<dbReference type="RefSeq" id="WP_246344886.1">
    <property type="nucleotide sequence ID" value="NZ_JACHNU010000002.1"/>
</dbReference>
<reference evidence="2 3" key="1">
    <citation type="submission" date="2020-08" db="EMBL/GenBank/DDBJ databases">
        <title>Genomic Encyclopedia of Archaeal and Bacterial Type Strains, Phase II (KMG-II): from individual species to whole genera.</title>
        <authorList>
            <person name="Goeker M."/>
        </authorList>
    </citation>
    <scope>NUCLEOTIDE SEQUENCE [LARGE SCALE GENOMIC DNA]</scope>
    <source>
        <strain evidence="2 3">DSM 23288</strain>
    </source>
</reference>
<dbReference type="EMBL" id="JACHNU010000002">
    <property type="protein sequence ID" value="MBB4662484.1"/>
    <property type="molecule type" value="Genomic_DNA"/>
</dbReference>
<evidence type="ECO:0000256" key="1">
    <source>
        <dbReference type="SAM" id="Phobius"/>
    </source>
</evidence>
<evidence type="ECO:0000313" key="2">
    <source>
        <dbReference type="EMBL" id="MBB4662484.1"/>
    </source>
</evidence>
<dbReference type="AlphaFoldDB" id="A0A840IEI6"/>
<evidence type="ECO:0000313" key="3">
    <source>
        <dbReference type="Proteomes" id="UP000585272"/>
    </source>
</evidence>
<dbReference type="Proteomes" id="UP000585272">
    <property type="component" value="Unassembled WGS sequence"/>
</dbReference>